<evidence type="ECO:0008006" key="3">
    <source>
        <dbReference type="Google" id="ProtNLM"/>
    </source>
</evidence>
<dbReference type="Proteomes" id="UP001524944">
    <property type="component" value="Unassembled WGS sequence"/>
</dbReference>
<dbReference type="RefSeq" id="WP_257911707.1">
    <property type="nucleotide sequence ID" value="NZ_JANPWE010000001.1"/>
</dbReference>
<dbReference type="EMBL" id="JANPWE010000001">
    <property type="protein sequence ID" value="MCR6544162.1"/>
    <property type="molecule type" value="Genomic_DNA"/>
</dbReference>
<reference evidence="1 2" key="1">
    <citation type="submission" date="2022-08" db="EMBL/GenBank/DDBJ databases">
        <title>Proteogenomics of the novel Dehalobacterium formicoaceticum strain EZ94 highlights a key role of methyltransferases during anaerobic dichloromethane degradation.</title>
        <authorList>
            <person name="Wasmund K."/>
        </authorList>
    </citation>
    <scope>NUCLEOTIDE SEQUENCE [LARGE SCALE GENOMIC DNA]</scope>
    <source>
        <strain evidence="1 2">EZ94</strain>
    </source>
</reference>
<organism evidence="1 2">
    <name type="scientific">Dehalobacterium formicoaceticum</name>
    <dbReference type="NCBI Taxonomy" id="51515"/>
    <lineage>
        <taxon>Bacteria</taxon>
        <taxon>Bacillati</taxon>
        <taxon>Bacillota</taxon>
        <taxon>Clostridia</taxon>
        <taxon>Eubacteriales</taxon>
        <taxon>Peptococcaceae</taxon>
        <taxon>Dehalobacterium</taxon>
    </lineage>
</organism>
<accession>A0ABT1XZW7</accession>
<gene>
    <name evidence="1" type="ORF">NVS47_01315</name>
</gene>
<sequence length="171" mass="20461">MLKMLKIFFSGEIPPISFPTSVFISKEEAGLEDFVQQIADTAKFRRWFNFFPFVWLTFDNPRFDVGSSGMFYFSFPPFRYKMTCVEVDPGKYYRAEFSGLMTGHVTTRFIPQKDGILMDHPLTVTAVNRWVYLYYWLFLRPPHLPFMAWRYSMLRKNLIKEREIKKLKSKD</sequence>
<evidence type="ECO:0000313" key="1">
    <source>
        <dbReference type="EMBL" id="MCR6544162.1"/>
    </source>
</evidence>
<comment type="caution">
    <text evidence="1">The sequence shown here is derived from an EMBL/GenBank/DDBJ whole genome shotgun (WGS) entry which is preliminary data.</text>
</comment>
<name>A0ABT1XZW7_9FIRM</name>
<protein>
    <recommendedName>
        <fullName evidence="3">Polyketide cyclase / dehydrase and lipid transport</fullName>
    </recommendedName>
</protein>
<dbReference type="SUPFAM" id="SSF55961">
    <property type="entry name" value="Bet v1-like"/>
    <property type="match status" value="1"/>
</dbReference>
<keyword evidence="2" id="KW-1185">Reference proteome</keyword>
<evidence type="ECO:0000313" key="2">
    <source>
        <dbReference type="Proteomes" id="UP001524944"/>
    </source>
</evidence>
<proteinExistence type="predicted"/>